<feature type="region of interest" description="Disordered" evidence="1">
    <location>
        <begin position="83"/>
        <end position="107"/>
    </location>
</feature>
<organism evidence="2 3">
    <name type="scientific">Ilyodon furcidens</name>
    <name type="common">goldbreast splitfin</name>
    <dbReference type="NCBI Taxonomy" id="33524"/>
    <lineage>
        <taxon>Eukaryota</taxon>
        <taxon>Metazoa</taxon>
        <taxon>Chordata</taxon>
        <taxon>Craniata</taxon>
        <taxon>Vertebrata</taxon>
        <taxon>Euteleostomi</taxon>
        <taxon>Actinopterygii</taxon>
        <taxon>Neopterygii</taxon>
        <taxon>Teleostei</taxon>
        <taxon>Neoteleostei</taxon>
        <taxon>Acanthomorphata</taxon>
        <taxon>Ovalentaria</taxon>
        <taxon>Atherinomorphae</taxon>
        <taxon>Cyprinodontiformes</taxon>
        <taxon>Goodeidae</taxon>
        <taxon>Ilyodon</taxon>
    </lineage>
</organism>
<reference evidence="2 3" key="1">
    <citation type="submission" date="2021-06" db="EMBL/GenBank/DDBJ databases">
        <authorList>
            <person name="Palmer J.M."/>
        </authorList>
    </citation>
    <scope>NUCLEOTIDE SEQUENCE [LARGE SCALE GENOMIC DNA]</scope>
    <source>
        <strain evidence="3">if_2019</strain>
        <tissue evidence="2">Muscle</tissue>
    </source>
</reference>
<evidence type="ECO:0000256" key="1">
    <source>
        <dbReference type="SAM" id="MobiDB-lite"/>
    </source>
</evidence>
<name>A0ABV0SZZ5_9TELE</name>
<comment type="caution">
    <text evidence="2">The sequence shown here is derived from an EMBL/GenBank/DDBJ whole genome shotgun (WGS) entry which is preliminary data.</text>
</comment>
<proteinExistence type="predicted"/>
<feature type="compositionally biased region" description="Polar residues" evidence="1">
    <location>
        <begin position="94"/>
        <end position="107"/>
    </location>
</feature>
<evidence type="ECO:0000313" key="2">
    <source>
        <dbReference type="EMBL" id="MEQ2224902.1"/>
    </source>
</evidence>
<gene>
    <name evidence="2" type="ORF">ILYODFUR_012117</name>
</gene>
<sequence length="107" mass="11687">MTKCIQHMTDTGNQPIVSLMFSVSDASDRLMMGVSGHILSDNHSFLPGRKKTSLSEVCAKPLTPEEKPFSTAVRVFTPLSHEKLQGPNEDTVKDTANLTNISPWTAS</sequence>
<dbReference type="EMBL" id="JAHRIQ010012524">
    <property type="protein sequence ID" value="MEQ2224902.1"/>
    <property type="molecule type" value="Genomic_DNA"/>
</dbReference>
<dbReference type="Proteomes" id="UP001482620">
    <property type="component" value="Unassembled WGS sequence"/>
</dbReference>
<accession>A0ABV0SZZ5</accession>
<evidence type="ECO:0000313" key="3">
    <source>
        <dbReference type="Proteomes" id="UP001482620"/>
    </source>
</evidence>
<keyword evidence="3" id="KW-1185">Reference proteome</keyword>
<protein>
    <submittedName>
        <fullName evidence="2">Uncharacterized protein</fullName>
    </submittedName>
</protein>